<protein>
    <submittedName>
        <fullName evidence="1">Uncharacterized protein</fullName>
    </submittedName>
</protein>
<sequence>MSTTLSFFLQGNKPPTDGGTGSVLDLGCEREGVYVVADVRDSKDDPESACVSWKVQWQSGRPDSLSIREYVSDPRGIFVAWTGLLRAITTTGQQSPPLPHFLYVIFYSSSLGQPKKET</sequence>
<organism evidence="1 2">
    <name type="scientific">Nephila pilipes</name>
    <name type="common">Giant wood spider</name>
    <name type="synonym">Nephila maculata</name>
    <dbReference type="NCBI Taxonomy" id="299642"/>
    <lineage>
        <taxon>Eukaryota</taxon>
        <taxon>Metazoa</taxon>
        <taxon>Ecdysozoa</taxon>
        <taxon>Arthropoda</taxon>
        <taxon>Chelicerata</taxon>
        <taxon>Arachnida</taxon>
        <taxon>Araneae</taxon>
        <taxon>Araneomorphae</taxon>
        <taxon>Entelegynae</taxon>
        <taxon>Araneoidea</taxon>
        <taxon>Nephilidae</taxon>
        <taxon>Nephila</taxon>
    </lineage>
</organism>
<evidence type="ECO:0000313" key="1">
    <source>
        <dbReference type="EMBL" id="GFT58878.1"/>
    </source>
</evidence>
<dbReference type="AlphaFoldDB" id="A0A8X6PC82"/>
<reference evidence="1" key="1">
    <citation type="submission" date="2020-08" db="EMBL/GenBank/DDBJ databases">
        <title>Multicomponent nature underlies the extraordinary mechanical properties of spider dragline silk.</title>
        <authorList>
            <person name="Kono N."/>
            <person name="Nakamura H."/>
            <person name="Mori M."/>
            <person name="Yoshida Y."/>
            <person name="Ohtoshi R."/>
            <person name="Malay A.D."/>
            <person name="Moran D.A.P."/>
            <person name="Tomita M."/>
            <person name="Numata K."/>
            <person name="Arakawa K."/>
        </authorList>
    </citation>
    <scope>NUCLEOTIDE SEQUENCE</scope>
</reference>
<gene>
    <name evidence="1" type="ORF">NPIL_217881</name>
</gene>
<keyword evidence="2" id="KW-1185">Reference proteome</keyword>
<dbReference type="EMBL" id="BMAW01113802">
    <property type="protein sequence ID" value="GFT58878.1"/>
    <property type="molecule type" value="Genomic_DNA"/>
</dbReference>
<name>A0A8X6PC82_NEPPI</name>
<evidence type="ECO:0000313" key="2">
    <source>
        <dbReference type="Proteomes" id="UP000887013"/>
    </source>
</evidence>
<proteinExistence type="predicted"/>
<comment type="caution">
    <text evidence="1">The sequence shown here is derived from an EMBL/GenBank/DDBJ whole genome shotgun (WGS) entry which is preliminary data.</text>
</comment>
<dbReference type="Proteomes" id="UP000887013">
    <property type="component" value="Unassembled WGS sequence"/>
</dbReference>
<accession>A0A8X6PC82</accession>
<dbReference type="OrthoDB" id="10296341at2759"/>